<evidence type="ECO:0000256" key="1">
    <source>
        <dbReference type="SAM" id="MobiDB-lite"/>
    </source>
</evidence>
<protein>
    <submittedName>
        <fullName evidence="2">Uncharacterized protein</fullName>
    </submittedName>
</protein>
<name>A0A2N9G303_FAGSY</name>
<evidence type="ECO:0000313" key="2">
    <source>
        <dbReference type="EMBL" id="SPC93700.1"/>
    </source>
</evidence>
<dbReference type="EMBL" id="OIVN01001416">
    <property type="protein sequence ID" value="SPC93700.1"/>
    <property type="molecule type" value="Genomic_DNA"/>
</dbReference>
<proteinExistence type="predicted"/>
<accession>A0A2N9G303</accession>
<reference evidence="2" key="1">
    <citation type="submission" date="2018-02" db="EMBL/GenBank/DDBJ databases">
        <authorList>
            <person name="Cohen D.B."/>
            <person name="Kent A.D."/>
        </authorList>
    </citation>
    <scope>NUCLEOTIDE SEQUENCE</scope>
</reference>
<sequence length="270" mass="29509">MPSRTLDHNTTKRTTACQASRLDKHEEASSSAKSAPLGMKTQATSLESIHRRDNMFNPLDDFQHFAAGGHRRPPPPVVVVVVPITLTTHPLNTCKLACGMHMREGGPAEAMPRHGLARPRHVMPRQCHGYQGMGCQGMCCQGMCCQGMPRPRHMCCQGMPRPRHATAKAAWARHSQGMHAKAMPRHATAKAGKAQAKACIMPRAAKARQGKLPRKGHARLPRPAAKACCHGMQRPMPMGCLRNAAAKAMAKAWARRPGMGCQQLERNPQL</sequence>
<dbReference type="AlphaFoldDB" id="A0A2N9G303"/>
<organism evidence="2">
    <name type="scientific">Fagus sylvatica</name>
    <name type="common">Beechnut</name>
    <dbReference type="NCBI Taxonomy" id="28930"/>
    <lineage>
        <taxon>Eukaryota</taxon>
        <taxon>Viridiplantae</taxon>
        <taxon>Streptophyta</taxon>
        <taxon>Embryophyta</taxon>
        <taxon>Tracheophyta</taxon>
        <taxon>Spermatophyta</taxon>
        <taxon>Magnoliopsida</taxon>
        <taxon>eudicotyledons</taxon>
        <taxon>Gunneridae</taxon>
        <taxon>Pentapetalae</taxon>
        <taxon>rosids</taxon>
        <taxon>fabids</taxon>
        <taxon>Fagales</taxon>
        <taxon>Fagaceae</taxon>
        <taxon>Fagus</taxon>
    </lineage>
</organism>
<gene>
    <name evidence="2" type="ORF">FSB_LOCUS21582</name>
</gene>
<feature type="region of interest" description="Disordered" evidence="1">
    <location>
        <begin position="1"/>
        <end position="39"/>
    </location>
</feature>
<feature type="compositionally biased region" description="Basic and acidic residues" evidence="1">
    <location>
        <begin position="1"/>
        <end position="10"/>
    </location>
</feature>